<dbReference type="AlphaFoldDB" id="A0A9P1IAL0"/>
<dbReference type="OrthoDB" id="5777381at2759"/>
<accession>A0A9P1IAL0</accession>
<gene>
    <name evidence="1" type="ORF">CAMP_LOCUS2417</name>
</gene>
<evidence type="ECO:0008006" key="3">
    <source>
        <dbReference type="Google" id="ProtNLM"/>
    </source>
</evidence>
<keyword evidence="2" id="KW-1185">Reference proteome</keyword>
<protein>
    <recommendedName>
        <fullName evidence="3">Ig-like domain-containing protein</fullName>
    </recommendedName>
</protein>
<reference evidence="1" key="1">
    <citation type="submission" date="2022-11" db="EMBL/GenBank/DDBJ databases">
        <authorList>
            <person name="Kikuchi T."/>
        </authorList>
    </citation>
    <scope>NUCLEOTIDE SEQUENCE</scope>
    <source>
        <strain evidence="1">PS1010</strain>
    </source>
</reference>
<dbReference type="Proteomes" id="UP001152747">
    <property type="component" value="Unassembled WGS sequence"/>
</dbReference>
<comment type="caution">
    <text evidence="1">The sequence shown here is derived from an EMBL/GenBank/DDBJ whole genome shotgun (WGS) entry which is preliminary data.</text>
</comment>
<sequence>MFRANSGPTGGLGQWEEFPCAKKEENKVCGDSEILVESYCEVRTTRLTMSGAYKCSATIPTDPNRHRAVSSEFPINVVGIQAPTVISSHLPLHKNGEIEIEICANPKPEIIWHTSDGLLYEKQSTSRFAATSLSARKSSFGSAPLQSIPYCYSTSLLIHRVNENDEFRLTIKGELTSLHEKISVRVKASSSNFTILSILLIFISLY</sequence>
<evidence type="ECO:0000313" key="1">
    <source>
        <dbReference type="EMBL" id="CAI5439780.1"/>
    </source>
</evidence>
<evidence type="ECO:0000313" key="2">
    <source>
        <dbReference type="Proteomes" id="UP001152747"/>
    </source>
</evidence>
<dbReference type="EMBL" id="CANHGI010000001">
    <property type="protein sequence ID" value="CAI5439780.1"/>
    <property type="molecule type" value="Genomic_DNA"/>
</dbReference>
<proteinExistence type="predicted"/>
<organism evidence="1 2">
    <name type="scientific">Caenorhabditis angaria</name>
    <dbReference type="NCBI Taxonomy" id="860376"/>
    <lineage>
        <taxon>Eukaryota</taxon>
        <taxon>Metazoa</taxon>
        <taxon>Ecdysozoa</taxon>
        <taxon>Nematoda</taxon>
        <taxon>Chromadorea</taxon>
        <taxon>Rhabditida</taxon>
        <taxon>Rhabditina</taxon>
        <taxon>Rhabditomorpha</taxon>
        <taxon>Rhabditoidea</taxon>
        <taxon>Rhabditidae</taxon>
        <taxon>Peloderinae</taxon>
        <taxon>Caenorhabditis</taxon>
    </lineage>
</organism>
<name>A0A9P1IAL0_9PELO</name>